<name>A0AAE3WF15_9RHOB</name>
<comment type="caution">
    <text evidence="1">The sequence shown here is derived from an EMBL/GenBank/DDBJ whole genome shotgun (WGS) entry which is preliminary data.</text>
</comment>
<sequence>MPARLFLQKPMREVPVWRTGDAGAARAQCRPWPEGRLAIEKADDMDWSEA</sequence>
<organism evidence="1 2">
    <name type="scientific">Marimonas arenosa</name>
    <dbReference type="NCBI Taxonomy" id="1795305"/>
    <lineage>
        <taxon>Bacteria</taxon>
        <taxon>Pseudomonadati</taxon>
        <taxon>Pseudomonadota</taxon>
        <taxon>Alphaproteobacteria</taxon>
        <taxon>Rhodobacterales</taxon>
        <taxon>Paracoccaceae</taxon>
        <taxon>Marimonas</taxon>
    </lineage>
</organism>
<dbReference type="RefSeq" id="WP_306736816.1">
    <property type="nucleotide sequence ID" value="NZ_JANHAX010000005.1"/>
</dbReference>
<keyword evidence="2" id="KW-1185">Reference proteome</keyword>
<dbReference type="Proteomes" id="UP001226762">
    <property type="component" value="Unassembled WGS sequence"/>
</dbReference>
<accession>A0AAE3WF15</accession>
<evidence type="ECO:0000313" key="2">
    <source>
        <dbReference type="Proteomes" id="UP001226762"/>
    </source>
</evidence>
<proteinExistence type="predicted"/>
<protein>
    <submittedName>
        <fullName evidence="1">Uncharacterized protein</fullName>
    </submittedName>
</protein>
<reference evidence="1" key="1">
    <citation type="submission" date="2022-07" db="EMBL/GenBank/DDBJ databases">
        <authorList>
            <person name="Otstavnykh N."/>
            <person name="Isaeva M."/>
            <person name="Bystritskaya E."/>
        </authorList>
    </citation>
    <scope>NUCLEOTIDE SEQUENCE</scope>
    <source>
        <strain evidence="1">KCTC 52189</strain>
    </source>
</reference>
<dbReference type="AlphaFoldDB" id="A0AAE3WF15"/>
<reference evidence="1" key="2">
    <citation type="submission" date="2023-02" db="EMBL/GenBank/DDBJ databases">
        <title>'Rhodoalgimonas zhirmunskyi' gen. nov., isolated from a red alga.</title>
        <authorList>
            <person name="Nedashkovskaya O.I."/>
            <person name="Otstavnykh N.Y."/>
            <person name="Bystritskaya E.P."/>
            <person name="Balabanova L.A."/>
            <person name="Isaeva M.P."/>
        </authorList>
    </citation>
    <scope>NUCLEOTIDE SEQUENCE</scope>
    <source>
        <strain evidence="1">KCTC 52189</strain>
    </source>
</reference>
<dbReference type="EMBL" id="JANHAX010000005">
    <property type="protein sequence ID" value="MDQ2091527.1"/>
    <property type="molecule type" value="Genomic_DNA"/>
</dbReference>
<evidence type="ECO:0000313" key="1">
    <source>
        <dbReference type="EMBL" id="MDQ2091527.1"/>
    </source>
</evidence>
<gene>
    <name evidence="1" type="ORF">NO357_16620</name>
</gene>